<protein>
    <submittedName>
        <fullName evidence="2">Uncharacterized protein</fullName>
    </submittedName>
</protein>
<proteinExistence type="predicted"/>
<feature type="compositionally biased region" description="Polar residues" evidence="1">
    <location>
        <begin position="27"/>
        <end position="36"/>
    </location>
</feature>
<accession>A0A1M5SGY0</accession>
<evidence type="ECO:0000256" key="1">
    <source>
        <dbReference type="SAM" id="MobiDB-lite"/>
    </source>
</evidence>
<dbReference type="Proteomes" id="UP000189796">
    <property type="component" value="Chromosome I"/>
</dbReference>
<dbReference type="EMBL" id="LT670817">
    <property type="protein sequence ID" value="SHH37847.1"/>
    <property type="molecule type" value="Genomic_DNA"/>
</dbReference>
<feature type="region of interest" description="Disordered" evidence="1">
    <location>
        <begin position="1"/>
        <end position="38"/>
    </location>
</feature>
<evidence type="ECO:0000313" key="2">
    <source>
        <dbReference type="EMBL" id="SHH37847.1"/>
    </source>
</evidence>
<reference evidence="2 3" key="1">
    <citation type="submission" date="2016-11" db="EMBL/GenBank/DDBJ databases">
        <authorList>
            <person name="Jaros S."/>
            <person name="Januszkiewicz K."/>
            <person name="Wedrychowicz H."/>
        </authorList>
    </citation>
    <scope>NUCLEOTIDE SEQUENCE [LARGE SCALE GENOMIC DNA]</scope>
    <source>
        <strain evidence="2 3">GAS138</strain>
    </source>
</reference>
<name>A0A1M5SGY0_9BRAD</name>
<dbReference type="AlphaFoldDB" id="A0A1M5SGY0"/>
<evidence type="ECO:0000313" key="3">
    <source>
        <dbReference type="Proteomes" id="UP000189796"/>
    </source>
</evidence>
<sequence length="95" mass="10694">MTLERPMFPPRADSVDSFPLQPAIGQPESQTLTGDSPSPFEDVDLALLRFVRYLIRIGLTLEEARVVIAGEVERFRTGATNRPRRVLVGTRWLTV</sequence>
<gene>
    <name evidence="2" type="ORF">SAMN05443248_4607</name>
</gene>
<organism evidence="2 3">
    <name type="scientific">Bradyrhizobium erythrophlei</name>
    <dbReference type="NCBI Taxonomy" id="1437360"/>
    <lineage>
        <taxon>Bacteria</taxon>
        <taxon>Pseudomonadati</taxon>
        <taxon>Pseudomonadota</taxon>
        <taxon>Alphaproteobacteria</taxon>
        <taxon>Hyphomicrobiales</taxon>
        <taxon>Nitrobacteraceae</taxon>
        <taxon>Bradyrhizobium</taxon>
    </lineage>
</organism>